<keyword evidence="3" id="KW-1185">Reference proteome</keyword>
<organism evidence="2 3">
    <name type="scientific">Rangifer tarandus platyrhynchus</name>
    <name type="common">Svalbard reindeer</name>
    <dbReference type="NCBI Taxonomy" id="3082113"/>
    <lineage>
        <taxon>Eukaryota</taxon>
        <taxon>Metazoa</taxon>
        <taxon>Chordata</taxon>
        <taxon>Craniata</taxon>
        <taxon>Vertebrata</taxon>
        <taxon>Euteleostomi</taxon>
        <taxon>Mammalia</taxon>
        <taxon>Eutheria</taxon>
        <taxon>Laurasiatheria</taxon>
        <taxon>Artiodactyla</taxon>
        <taxon>Ruminantia</taxon>
        <taxon>Pecora</taxon>
        <taxon>Cervidae</taxon>
        <taxon>Odocoileinae</taxon>
        <taxon>Rangifer</taxon>
    </lineage>
</organism>
<dbReference type="EMBL" id="OX459944">
    <property type="protein sequence ID" value="CAI9178742.1"/>
    <property type="molecule type" value="Genomic_DNA"/>
</dbReference>
<dbReference type="Proteomes" id="UP001176941">
    <property type="component" value="Chromosome 8"/>
</dbReference>
<accession>A0ABN8ZXR5</accession>
<name>A0ABN8ZXR5_RANTA</name>
<protein>
    <submittedName>
        <fullName evidence="2">Uncharacterized protein</fullName>
    </submittedName>
</protein>
<gene>
    <name evidence="2" type="ORF">MRATA1EN1_LOCUS27704</name>
</gene>
<feature type="region of interest" description="Disordered" evidence="1">
    <location>
        <begin position="39"/>
        <end position="60"/>
    </location>
</feature>
<sequence>MQMSQTMAFGSSNLKYSGSLLMATLPNVPKYSDSFKASDKLGKRKTHSKDDVCAVQTPGSPKPWLLSSLVLCLCFPHSLSSSTLPGRVGCYRRGFWTAPLPAGPSPVLSLQT</sequence>
<proteinExistence type="predicted"/>
<evidence type="ECO:0000313" key="3">
    <source>
        <dbReference type="Proteomes" id="UP001176941"/>
    </source>
</evidence>
<evidence type="ECO:0000256" key="1">
    <source>
        <dbReference type="SAM" id="MobiDB-lite"/>
    </source>
</evidence>
<evidence type="ECO:0000313" key="2">
    <source>
        <dbReference type="EMBL" id="CAI9178742.1"/>
    </source>
</evidence>
<reference evidence="2" key="1">
    <citation type="submission" date="2023-04" db="EMBL/GenBank/DDBJ databases">
        <authorList>
            <consortium name="ELIXIR-Norway"/>
        </authorList>
    </citation>
    <scope>NUCLEOTIDE SEQUENCE [LARGE SCALE GENOMIC DNA]</scope>
</reference>